<comment type="caution">
    <text evidence="1">The sequence shown here is derived from an EMBL/GenBank/DDBJ whole genome shotgun (WGS) entry which is preliminary data.</text>
</comment>
<name>A0ABP8W5F3_9MICO</name>
<gene>
    <name evidence="1" type="ORF">GCM10025780_29190</name>
</gene>
<accession>A0ABP8W5F3</accession>
<sequence>MHRSWRRPRIDGGGFDDLWMEGFSPAAVEKTSPVLRLADVGRTVGNSGSGWLGRAAAGDGRQAAVGFLSCQREG</sequence>
<dbReference type="Proteomes" id="UP001501295">
    <property type="component" value="Unassembled WGS sequence"/>
</dbReference>
<evidence type="ECO:0000313" key="2">
    <source>
        <dbReference type="Proteomes" id="UP001501295"/>
    </source>
</evidence>
<proteinExistence type="predicted"/>
<evidence type="ECO:0000313" key="1">
    <source>
        <dbReference type="EMBL" id="GAA4681954.1"/>
    </source>
</evidence>
<reference evidence="2" key="1">
    <citation type="journal article" date="2019" name="Int. J. Syst. Evol. Microbiol.">
        <title>The Global Catalogue of Microorganisms (GCM) 10K type strain sequencing project: providing services to taxonomists for standard genome sequencing and annotation.</title>
        <authorList>
            <consortium name="The Broad Institute Genomics Platform"/>
            <consortium name="The Broad Institute Genome Sequencing Center for Infectious Disease"/>
            <person name="Wu L."/>
            <person name="Ma J."/>
        </authorList>
    </citation>
    <scope>NUCLEOTIDE SEQUENCE [LARGE SCALE GENOMIC DNA]</scope>
    <source>
        <strain evidence="2">JCM 18956</strain>
    </source>
</reference>
<organism evidence="1 2">
    <name type="scientific">Frondihabitans cladoniiphilus</name>
    <dbReference type="NCBI Taxonomy" id="715785"/>
    <lineage>
        <taxon>Bacteria</taxon>
        <taxon>Bacillati</taxon>
        <taxon>Actinomycetota</taxon>
        <taxon>Actinomycetes</taxon>
        <taxon>Micrococcales</taxon>
        <taxon>Microbacteriaceae</taxon>
        <taxon>Frondihabitans</taxon>
    </lineage>
</organism>
<keyword evidence="2" id="KW-1185">Reference proteome</keyword>
<protein>
    <submittedName>
        <fullName evidence="1">Uncharacterized protein</fullName>
    </submittedName>
</protein>
<dbReference type="EMBL" id="BAABLM010000006">
    <property type="protein sequence ID" value="GAA4681954.1"/>
    <property type="molecule type" value="Genomic_DNA"/>
</dbReference>